<sequence length="105" mass="11924">MALCAEGSSIENVTNATSLITDNIAQIREMKQSLEDQPPASDLASVPCVSLISALVNLLEIFVQNKGLLEETSTLCRTLAEMDYVWRKYWRKREPDMMSQMETFY</sequence>
<dbReference type="Proteomes" id="UP001516023">
    <property type="component" value="Unassembled WGS sequence"/>
</dbReference>
<dbReference type="AlphaFoldDB" id="A0ABD3PQP2"/>
<dbReference type="EMBL" id="JABMIG020000132">
    <property type="protein sequence ID" value="KAL3790157.1"/>
    <property type="molecule type" value="Genomic_DNA"/>
</dbReference>
<evidence type="ECO:0000313" key="1">
    <source>
        <dbReference type="EMBL" id="KAL3790157.1"/>
    </source>
</evidence>
<gene>
    <name evidence="1" type="ORF">HJC23_009594</name>
</gene>
<organism evidence="1 2">
    <name type="scientific">Cyclotella cryptica</name>
    <dbReference type="NCBI Taxonomy" id="29204"/>
    <lineage>
        <taxon>Eukaryota</taxon>
        <taxon>Sar</taxon>
        <taxon>Stramenopiles</taxon>
        <taxon>Ochrophyta</taxon>
        <taxon>Bacillariophyta</taxon>
        <taxon>Coscinodiscophyceae</taxon>
        <taxon>Thalassiosirophycidae</taxon>
        <taxon>Stephanodiscales</taxon>
        <taxon>Stephanodiscaceae</taxon>
        <taxon>Cyclotella</taxon>
    </lineage>
</organism>
<protein>
    <submittedName>
        <fullName evidence="1">Uncharacterized protein</fullName>
    </submittedName>
</protein>
<accession>A0ABD3PQP2</accession>
<name>A0ABD3PQP2_9STRA</name>
<proteinExistence type="predicted"/>
<evidence type="ECO:0000313" key="2">
    <source>
        <dbReference type="Proteomes" id="UP001516023"/>
    </source>
</evidence>
<keyword evidence="2" id="KW-1185">Reference proteome</keyword>
<comment type="caution">
    <text evidence="1">The sequence shown here is derived from an EMBL/GenBank/DDBJ whole genome shotgun (WGS) entry which is preliminary data.</text>
</comment>
<reference evidence="1 2" key="1">
    <citation type="journal article" date="2020" name="G3 (Bethesda)">
        <title>Improved Reference Genome for Cyclotella cryptica CCMP332, a Model for Cell Wall Morphogenesis, Salinity Adaptation, and Lipid Production in Diatoms (Bacillariophyta).</title>
        <authorList>
            <person name="Roberts W.R."/>
            <person name="Downey K.M."/>
            <person name="Ruck E.C."/>
            <person name="Traller J.C."/>
            <person name="Alverson A.J."/>
        </authorList>
    </citation>
    <scope>NUCLEOTIDE SEQUENCE [LARGE SCALE GENOMIC DNA]</scope>
    <source>
        <strain evidence="1 2">CCMP332</strain>
    </source>
</reference>